<dbReference type="Proteomes" id="UP000652477">
    <property type="component" value="Unassembled WGS sequence"/>
</dbReference>
<accession>A0A923LF11</accession>
<evidence type="ECO:0000256" key="6">
    <source>
        <dbReference type="ARBA" id="ARBA00022777"/>
    </source>
</evidence>
<dbReference type="Pfam" id="PF07730">
    <property type="entry name" value="HisKA_3"/>
    <property type="match status" value="1"/>
</dbReference>
<dbReference type="GO" id="GO:0005524">
    <property type="term" value="F:ATP binding"/>
    <property type="evidence" value="ECO:0007669"/>
    <property type="project" value="UniProtKB-KW"/>
</dbReference>
<keyword evidence="6 11" id="KW-0418">Kinase</keyword>
<dbReference type="InterPro" id="IPR050482">
    <property type="entry name" value="Sensor_HK_TwoCompSys"/>
</dbReference>
<keyword evidence="12" id="KW-1185">Reference proteome</keyword>
<feature type="transmembrane region" description="Helical" evidence="9">
    <location>
        <begin position="48"/>
        <end position="71"/>
    </location>
</feature>
<evidence type="ECO:0000256" key="2">
    <source>
        <dbReference type="ARBA" id="ARBA00012438"/>
    </source>
</evidence>
<keyword evidence="9" id="KW-0812">Transmembrane</keyword>
<evidence type="ECO:0000256" key="5">
    <source>
        <dbReference type="ARBA" id="ARBA00022741"/>
    </source>
</evidence>
<dbReference type="SUPFAM" id="SSF55874">
    <property type="entry name" value="ATPase domain of HSP90 chaperone/DNA topoisomerase II/histidine kinase"/>
    <property type="match status" value="1"/>
</dbReference>
<evidence type="ECO:0000256" key="7">
    <source>
        <dbReference type="ARBA" id="ARBA00022840"/>
    </source>
</evidence>
<dbReference type="EMBL" id="JACOPF010000001">
    <property type="protein sequence ID" value="MBC5687460.1"/>
    <property type="molecule type" value="Genomic_DNA"/>
</dbReference>
<keyword evidence="8" id="KW-0902">Two-component regulatory system</keyword>
<comment type="catalytic activity">
    <reaction evidence="1">
        <text>ATP + protein L-histidine = ADP + protein N-phospho-L-histidine.</text>
        <dbReference type="EC" id="2.7.13.3"/>
    </reaction>
</comment>
<feature type="domain" description="Signal transduction histidine kinase subgroup 3 dimerisation and phosphoacceptor" evidence="10">
    <location>
        <begin position="171"/>
        <end position="234"/>
    </location>
</feature>
<dbReference type="GO" id="GO:0000155">
    <property type="term" value="F:phosphorelay sensor kinase activity"/>
    <property type="evidence" value="ECO:0007669"/>
    <property type="project" value="InterPro"/>
</dbReference>
<keyword evidence="3" id="KW-0597">Phosphoprotein</keyword>
<evidence type="ECO:0000313" key="12">
    <source>
        <dbReference type="Proteomes" id="UP000652477"/>
    </source>
</evidence>
<keyword evidence="7" id="KW-0067">ATP-binding</keyword>
<evidence type="ECO:0000256" key="1">
    <source>
        <dbReference type="ARBA" id="ARBA00000085"/>
    </source>
</evidence>
<organism evidence="11 12">
    <name type="scientific">Mediterraneibacter hominis</name>
    <dbReference type="NCBI Taxonomy" id="2763054"/>
    <lineage>
        <taxon>Bacteria</taxon>
        <taxon>Bacillati</taxon>
        <taxon>Bacillota</taxon>
        <taxon>Clostridia</taxon>
        <taxon>Lachnospirales</taxon>
        <taxon>Lachnospiraceae</taxon>
        <taxon>Mediterraneibacter</taxon>
    </lineage>
</organism>
<dbReference type="InterPro" id="IPR036890">
    <property type="entry name" value="HATPase_C_sf"/>
</dbReference>
<proteinExistence type="predicted"/>
<dbReference type="Gene3D" id="3.30.565.10">
    <property type="entry name" value="Histidine kinase-like ATPase, C-terminal domain"/>
    <property type="match status" value="1"/>
</dbReference>
<keyword evidence="4" id="KW-0808">Transferase</keyword>
<evidence type="ECO:0000256" key="4">
    <source>
        <dbReference type="ARBA" id="ARBA00022679"/>
    </source>
</evidence>
<dbReference type="AlphaFoldDB" id="A0A923LF11"/>
<evidence type="ECO:0000313" key="11">
    <source>
        <dbReference type="EMBL" id="MBC5687460.1"/>
    </source>
</evidence>
<keyword evidence="9" id="KW-1133">Transmembrane helix</keyword>
<dbReference type="PANTHER" id="PTHR24421:SF10">
    <property type="entry name" value="NITRATE_NITRITE SENSOR PROTEIN NARQ"/>
    <property type="match status" value="1"/>
</dbReference>
<feature type="transmembrane region" description="Helical" evidence="9">
    <location>
        <begin position="105"/>
        <end position="123"/>
    </location>
</feature>
<dbReference type="InterPro" id="IPR011712">
    <property type="entry name" value="Sig_transdc_His_kin_sub3_dim/P"/>
</dbReference>
<evidence type="ECO:0000256" key="3">
    <source>
        <dbReference type="ARBA" id="ARBA00022553"/>
    </source>
</evidence>
<protein>
    <recommendedName>
        <fullName evidence="2">histidine kinase</fullName>
        <ecNumber evidence="2">2.7.13.3</ecNumber>
    </recommendedName>
</protein>
<dbReference type="EC" id="2.7.13.3" evidence="2"/>
<comment type="caution">
    <text evidence="11">The sequence shown here is derived from an EMBL/GenBank/DDBJ whole genome shotgun (WGS) entry which is preliminary data.</text>
</comment>
<dbReference type="PANTHER" id="PTHR24421">
    <property type="entry name" value="NITRATE/NITRITE SENSOR PROTEIN NARX-RELATED"/>
    <property type="match status" value="1"/>
</dbReference>
<dbReference type="CDD" id="cd16917">
    <property type="entry name" value="HATPase_UhpB-NarQ-NarX-like"/>
    <property type="match status" value="1"/>
</dbReference>
<gene>
    <name evidence="11" type="ORF">H8S37_00725</name>
</gene>
<keyword evidence="5" id="KW-0547">Nucleotide-binding</keyword>
<dbReference type="Gene3D" id="1.20.5.1930">
    <property type="match status" value="1"/>
</dbReference>
<evidence type="ECO:0000259" key="10">
    <source>
        <dbReference type="Pfam" id="PF07730"/>
    </source>
</evidence>
<evidence type="ECO:0000256" key="9">
    <source>
        <dbReference type="SAM" id="Phobius"/>
    </source>
</evidence>
<reference evidence="11" key="1">
    <citation type="submission" date="2020-08" db="EMBL/GenBank/DDBJ databases">
        <title>Genome public.</title>
        <authorList>
            <person name="Liu C."/>
            <person name="Sun Q."/>
        </authorList>
    </citation>
    <scope>NUCLEOTIDE SEQUENCE</scope>
    <source>
        <strain evidence="11">NSJ-55</strain>
    </source>
</reference>
<keyword evidence="9" id="KW-0472">Membrane</keyword>
<feature type="transmembrane region" description="Helical" evidence="9">
    <location>
        <begin position="83"/>
        <end position="99"/>
    </location>
</feature>
<name>A0A923LF11_9FIRM</name>
<evidence type="ECO:0000256" key="8">
    <source>
        <dbReference type="ARBA" id="ARBA00023012"/>
    </source>
</evidence>
<dbReference type="GO" id="GO:0016020">
    <property type="term" value="C:membrane"/>
    <property type="evidence" value="ECO:0007669"/>
    <property type="project" value="InterPro"/>
</dbReference>
<dbReference type="GO" id="GO:0046983">
    <property type="term" value="F:protein dimerization activity"/>
    <property type="evidence" value="ECO:0007669"/>
    <property type="project" value="InterPro"/>
</dbReference>
<sequence length="357" mass="40985">MKHFINLCLLLLTGILCLFFTKADLSYVFSFLIALVFCCLSRILRQDLFLSILCACGFLAVLVCPDFFCFYPVYFYVIFLKKWYILTVMGGIIFFLFTVEHPFAYPVPLLVLFGILLSFWLQYQAACYDSLEKRFLHTQDDSRERDILLTEKNRSLMEKQNYEIYAATLRERNRIAREIHDNVGHLLSRSLLLLGAVKTTNTDARLNTAVDSLEDTLNSAMDSIRSSVHDLHDEAVNLEDAIQTLIKDFTFCPVHYIYDCGREVPREIKYSFISITKEALSNIMRHSNATRASVLIREHPALYQLCIEDNGSACTLETDGIGIANMEERVHSLHGNLHILTDNGFKIFITVPKEITI</sequence>